<reference evidence="2" key="1">
    <citation type="journal article" date="2018" name="Genome Biol. Evol.">
        <title>Genomics and development of Lentinus tigrinus, a white-rot wood-decaying mushroom with dimorphic fruiting bodies.</title>
        <authorList>
            <person name="Wu B."/>
            <person name="Xu Z."/>
            <person name="Knudson A."/>
            <person name="Carlson A."/>
            <person name="Chen N."/>
            <person name="Kovaka S."/>
            <person name="LaButti K."/>
            <person name="Lipzen A."/>
            <person name="Pennachio C."/>
            <person name="Riley R."/>
            <person name="Schakwitz W."/>
            <person name="Umezawa K."/>
            <person name="Ohm R.A."/>
            <person name="Grigoriev I.V."/>
            <person name="Nagy L.G."/>
            <person name="Gibbons J."/>
            <person name="Hibbett D."/>
        </authorList>
    </citation>
    <scope>NUCLEOTIDE SEQUENCE [LARGE SCALE GENOMIC DNA]</scope>
    <source>
        <strain evidence="2">ALCF2SS1-6</strain>
    </source>
</reference>
<dbReference type="AlphaFoldDB" id="A0A5C2RP09"/>
<feature type="compositionally biased region" description="Polar residues" evidence="1">
    <location>
        <begin position="13"/>
        <end position="25"/>
    </location>
</feature>
<feature type="compositionally biased region" description="Basic and acidic residues" evidence="1">
    <location>
        <begin position="85"/>
        <end position="98"/>
    </location>
</feature>
<feature type="region of interest" description="Disordered" evidence="1">
    <location>
        <begin position="1"/>
        <end position="104"/>
    </location>
</feature>
<accession>A0A5C2RP09</accession>
<protein>
    <submittedName>
        <fullName evidence="2">Uncharacterized protein</fullName>
    </submittedName>
</protein>
<feature type="region of interest" description="Disordered" evidence="1">
    <location>
        <begin position="123"/>
        <end position="147"/>
    </location>
</feature>
<name>A0A5C2RP09_9APHY</name>
<sequence length="147" mass="16130">MARRYERGRPSARQLTGATDSTAATVEQGDHGEMGYDQRSAYRTVRRHGEANTHRQHNAHEHAAADDQGWEDARRRTAVLTVSTSEKRAARACTDHPSRSPAVITPGSKFRAAVKRRLPLPSRLQESSSPVLGLSFSGRVSPCPSDV</sequence>
<organism evidence="2 3">
    <name type="scientific">Lentinus tigrinus ALCF2SS1-6</name>
    <dbReference type="NCBI Taxonomy" id="1328759"/>
    <lineage>
        <taxon>Eukaryota</taxon>
        <taxon>Fungi</taxon>
        <taxon>Dikarya</taxon>
        <taxon>Basidiomycota</taxon>
        <taxon>Agaricomycotina</taxon>
        <taxon>Agaricomycetes</taxon>
        <taxon>Polyporales</taxon>
        <taxon>Polyporaceae</taxon>
        <taxon>Lentinus</taxon>
    </lineage>
</organism>
<evidence type="ECO:0000313" key="2">
    <source>
        <dbReference type="EMBL" id="RPD52255.1"/>
    </source>
</evidence>
<dbReference type="Proteomes" id="UP000313359">
    <property type="component" value="Unassembled WGS sequence"/>
</dbReference>
<evidence type="ECO:0000256" key="1">
    <source>
        <dbReference type="SAM" id="MobiDB-lite"/>
    </source>
</evidence>
<feature type="compositionally biased region" description="Basic and acidic residues" evidence="1">
    <location>
        <begin position="47"/>
        <end position="75"/>
    </location>
</feature>
<proteinExistence type="predicted"/>
<gene>
    <name evidence="2" type="ORF">L227DRAFT_71471</name>
</gene>
<dbReference type="EMBL" id="ML122383">
    <property type="protein sequence ID" value="RPD52255.1"/>
    <property type="molecule type" value="Genomic_DNA"/>
</dbReference>
<evidence type="ECO:0000313" key="3">
    <source>
        <dbReference type="Proteomes" id="UP000313359"/>
    </source>
</evidence>
<keyword evidence="3" id="KW-1185">Reference proteome</keyword>